<proteinExistence type="predicted"/>
<evidence type="ECO:0000313" key="1">
    <source>
        <dbReference type="EMBL" id="SHJ85885.1"/>
    </source>
</evidence>
<dbReference type="Proteomes" id="UP000184248">
    <property type="component" value="Unassembled WGS sequence"/>
</dbReference>
<name>A0A1M6MQT8_9GAMM</name>
<gene>
    <name evidence="1" type="ORF">SAMN05192556_101131</name>
</gene>
<dbReference type="InterPro" id="IPR043129">
    <property type="entry name" value="ATPase_NBD"/>
</dbReference>
<protein>
    <submittedName>
        <fullName evidence="1">General secretion pathway protein L</fullName>
    </submittedName>
</protein>
<dbReference type="EMBL" id="FRAL01000001">
    <property type="protein sequence ID" value="SHJ85885.1"/>
    <property type="molecule type" value="Genomic_DNA"/>
</dbReference>
<dbReference type="SUPFAM" id="SSF53067">
    <property type="entry name" value="Actin-like ATPase domain"/>
    <property type="match status" value="1"/>
</dbReference>
<dbReference type="AlphaFoldDB" id="A0A1M6MQT8"/>
<reference evidence="2" key="1">
    <citation type="submission" date="2016-11" db="EMBL/GenBank/DDBJ databases">
        <authorList>
            <person name="Varghese N."/>
            <person name="Submissions S."/>
        </authorList>
    </citation>
    <scope>NUCLEOTIDE SEQUENCE [LARGE SCALE GENOMIC DNA]</scope>
    <source>
        <strain evidence="2">ALO Sharm</strain>
    </source>
</reference>
<dbReference type="Gene3D" id="3.30.420.380">
    <property type="match status" value="1"/>
</dbReference>
<dbReference type="RefSeq" id="WP_064697993.1">
    <property type="nucleotide sequence ID" value="NZ_BDEO01000001.1"/>
</dbReference>
<keyword evidence="2" id="KW-1185">Reference proteome</keyword>
<evidence type="ECO:0000313" key="2">
    <source>
        <dbReference type="Proteomes" id="UP000184248"/>
    </source>
</evidence>
<accession>A0A1M6MQT8</accession>
<sequence>MIAMPRRLPRIQRGRQLPRPRLLLMPPGAIQDPEGPWCWTLVDEMTPPTGGHWTPGEPLSDAMTSAGHDPVLVLPPASVTRFELTAPKGIKRDEWPLLVDRHRCDPGNDEPLVLERLGHRQGRLILVGVSRSLLHGWQTTLARAGLAPMAWAPAFLGQPDPPEHAICALPTGDDWMLRWHDTTQDKTPGRCHWLTWPRQAPLPPPLTKREWYQPLDDEDTLAWLAFLGRHLPHRLPRLAPQSGRGRSSRRLPISLAGARAWLPLRRCGLIVALLLLHGGLVAWQGQQSTREAAERQLAARFISTPASADDASRRLAERTSALADLAQRRAHIEQRLAALSDLPNQARLQQLEVSGQRMRLSWSSEALSATEREALRSRLAGLGQLTDTPTQLTLELDLSATEQGGQTP</sequence>
<organism evidence="1 2">
    <name type="scientific">Halomonas caseinilytica</name>
    <dbReference type="NCBI Taxonomy" id="438744"/>
    <lineage>
        <taxon>Bacteria</taxon>
        <taxon>Pseudomonadati</taxon>
        <taxon>Pseudomonadota</taxon>
        <taxon>Gammaproteobacteria</taxon>
        <taxon>Oceanospirillales</taxon>
        <taxon>Halomonadaceae</taxon>
        <taxon>Halomonas</taxon>
    </lineage>
</organism>